<reference evidence="1 2" key="1">
    <citation type="submission" date="2017-02" db="EMBL/GenBank/DDBJ databases">
        <title>Whole genome sequencing of Metallibacterium scheffleri DSM 24874 (T).</title>
        <authorList>
            <person name="Kumar S."/>
            <person name="Patil P."/>
            <person name="Patil P.B."/>
        </authorList>
    </citation>
    <scope>NUCLEOTIDE SEQUENCE [LARGE SCALE GENOMIC DNA]</scope>
    <source>
        <strain evidence="1 2">DSM 24874</strain>
    </source>
</reference>
<evidence type="ECO:0000313" key="1">
    <source>
        <dbReference type="EMBL" id="THD11432.1"/>
    </source>
</evidence>
<keyword evidence="2" id="KW-1185">Reference proteome</keyword>
<dbReference type="SUPFAM" id="SSF74653">
    <property type="entry name" value="TolA/TonB C-terminal domain"/>
    <property type="match status" value="1"/>
</dbReference>
<evidence type="ECO:0000313" key="2">
    <source>
        <dbReference type="Proteomes" id="UP000307749"/>
    </source>
</evidence>
<dbReference type="Gene3D" id="3.30.1150.10">
    <property type="match status" value="1"/>
</dbReference>
<sequence>MRGNGYAGVPVSRSTVMTGVHSTTRRAQGALIGVALAVLPALVLAQSVQRVPPEHIDHYWVVDVSHVDVNLPYTGTNINKPGCVAVSFIIGGNGKPMDVRAARIVPLSDLGPAAVSMIESYRYRPAAANTAQLPIASYLIVPFNLPQAQADASPAARTRILAERKRYLQPCVLPGYAPR</sequence>
<proteinExistence type="predicted"/>
<dbReference type="EMBL" id="MWQO01000012">
    <property type="protein sequence ID" value="THD11432.1"/>
    <property type="molecule type" value="Genomic_DNA"/>
</dbReference>
<dbReference type="Proteomes" id="UP000307749">
    <property type="component" value="Unassembled WGS sequence"/>
</dbReference>
<dbReference type="AlphaFoldDB" id="A0A4S3KQW5"/>
<protein>
    <submittedName>
        <fullName evidence="1">Uncharacterized protein</fullName>
    </submittedName>
</protein>
<organism evidence="1 2">
    <name type="scientific">Metallibacterium scheffleri</name>
    <dbReference type="NCBI Taxonomy" id="993689"/>
    <lineage>
        <taxon>Bacteria</taxon>
        <taxon>Pseudomonadati</taxon>
        <taxon>Pseudomonadota</taxon>
        <taxon>Gammaproteobacteria</taxon>
        <taxon>Lysobacterales</taxon>
        <taxon>Rhodanobacteraceae</taxon>
        <taxon>Metallibacterium</taxon>
    </lineage>
</organism>
<accession>A0A4S3KQW5</accession>
<gene>
    <name evidence="1" type="ORF">B1806_03315</name>
</gene>
<dbReference type="STRING" id="993689.GCA_002077135_01727"/>
<name>A0A4S3KQW5_9GAMM</name>
<comment type="caution">
    <text evidence="1">The sequence shown here is derived from an EMBL/GenBank/DDBJ whole genome shotgun (WGS) entry which is preliminary data.</text>
</comment>